<evidence type="ECO:0000313" key="3">
    <source>
        <dbReference type="Proteomes" id="UP000229502"/>
    </source>
</evidence>
<proteinExistence type="predicted"/>
<accession>A0A2M6YRW9</accession>
<keyword evidence="1" id="KW-0812">Transmembrane</keyword>
<dbReference type="PANTHER" id="PTHR38008">
    <property type="entry name" value="HEMOLYSIN-RELATED"/>
    <property type="match status" value="1"/>
</dbReference>
<dbReference type="Pfam" id="PF03891">
    <property type="entry name" value="DUF333"/>
    <property type="match status" value="1"/>
</dbReference>
<evidence type="ECO:0000256" key="1">
    <source>
        <dbReference type="SAM" id="Phobius"/>
    </source>
</evidence>
<gene>
    <name evidence="2" type="ORF">COT03_00710</name>
</gene>
<feature type="non-terminal residue" evidence="2">
    <location>
        <position position="151"/>
    </location>
</feature>
<reference evidence="3" key="1">
    <citation type="submission" date="2017-09" db="EMBL/GenBank/DDBJ databases">
        <title>Depth-based differentiation of microbial function through sediment-hosted aquifers and enrichment of novel symbionts in the deep terrestrial subsurface.</title>
        <authorList>
            <person name="Probst A.J."/>
            <person name="Ladd B."/>
            <person name="Jarett J.K."/>
            <person name="Geller-Mcgrath D.E."/>
            <person name="Sieber C.M.K."/>
            <person name="Emerson J.B."/>
            <person name="Anantharaman K."/>
            <person name="Thomas B.C."/>
            <person name="Malmstrom R."/>
            <person name="Stieglmeier M."/>
            <person name="Klingl A."/>
            <person name="Woyke T."/>
            <person name="Ryan C.M."/>
            <person name="Banfield J.F."/>
        </authorList>
    </citation>
    <scope>NUCLEOTIDE SEQUENCE [LARGE SCALE GENOMIC DNA]</scope>
</reference>
<name>A0A2M6YRW9_9BACT</name>
<feature type="transmembrane region" description="Helical" evidence="1">
    <location>
        <begin position="12"/>
        <end position="32"/>
    </location>
</feature>
<evidence type="ECO:0000313" key="2">
    <source>
        <dbReference type="EMBL" id="PIU36083.1"/>
    </source>
</evidence>
<organism evidence="2 3">
    <name type="scientific">Candidatus Shapirobacteria bacterium CG07_land_8_20_14_0_80_39_18</name>
    <dbReference type="NCBI Taxonomy" id="1974882"/>
    <lineage>
        <taxon>Bacteria</taxon>
        <taxon>Candidatus Shapironibacteriota</taxon>
    </lineage>
</organism>
<protein>
    <recommendedName>
        <fullName evidence="4">DUF333 domain-containing protein</fullName>
    </recommendedName>
</protein>
<evidence type="ECO:0008006" key="4">
    <source>
        <dbReference type="Google" id="ProtNLM"/>
    </source>
</evidence>
<dbReference type="InterPro" id="IPR005590">
    <property type="entry name" value="DUF333"/>
</dbReference>
<dbReference type="Proteomes" id="UP000229502">
    <property type="component" value="Unassembled WGS sequence"/>
</dbReference>
<keyword evidence="1" id="KW-0472">Membrane</keyword>
<dbReference type="AlphaFoldDB" id="A0A2M6YRW9"/>
<sequence length="151" mass="16729">MWYHVAMVKKVLLGILGVILVVLIIVVGARVLSPEDNWICKDGNWVKHGNPSGSMPTGTCKNGEQIAPQKKVEEVTIPNPASKNCLDKGGKLEMREETAGTLGICKFTDGTECEEWKFYRNECQKGQTTKADISHSYQGLISKKGNIYIFK</sequence>
<comment type="caution">
    <text evidence="2">The sequence shown here is derived from an EMBL/GenBank/DDBJ whole genome shotgun (WGS) entry which is preliminary data.</text>
</comment>
<dbReference type="EMBL" id="PEWZ01000040">
    <property type="protein sequence ID" value="PIU36083.1"/>
    <property type="molecule type" value="Genomic_DNA"/>
</dbReference>
<dbReference type="PANTHER" id="PTHR38008:SF2">
    <property type="entry name" value="HEMOLYSIN"/>
    <property type="match status" value="1"/>
</dbReference>
<keyword evidence="1" id="KW-1133">Transmembrane helix</keyword>